<organism evidence="1 2">
    <name type="scientific">Modicisalibacter xianhensis</name>
    <dbReference type="NCBI Taxonomy" id="442341"/>
    <lineage>
        <taxon>Bacteria</taxon>
        <taxon>Pseudomonadati</taxon>
        <taxon>Pseudomonadota</taxon>
        <taxon>Gammaproteobacteria</taxon>
        <taxon>Oceanospirillales</taxon>
        <taxon>Halomonadaceae</taxon>
        <taxon>Modicisalibacter</taxon>
    </lineage>
</organism>
<dbReference type="EMBL" id="FOPY01000002">
    <property type="protein sequence ID" value="SFH27264.1"/>
    <property type="molecule type" value="Genomic_DNA"/>
</dbReference>
<dbReference type="RefSeq" id="WP_092843141.1">
    <property type="nucleotide sequence ID" value="NZ_FOPY01000002.1"/>
</dbReference>
<dbReference type="Proteomes" id="UP000199040">
    <property type="component" value="Unassembled WGS sequence"/>
</dbReference>
<dbReference type="AlphaFoldDB" id="A0A1I2YNL8"/>
<dbReference type="PANTHER" id="PTHR40053:SF1">
    <property type="entry name" value="SPORULATION-CONTROL PROTEIN SPO0M"/>
    <property type="match status" value="1"/>
</dbReference>
<accession>A0A1I2YNL8</accession>
<proteinExistence type="predicted"/>
<evidence type="ECO:0000313" key="1">
    <source>
        <dbReference type="EMBL" id="SFH27264.1"/>
    </source>
</evidence>
<evidence type="ECO:0000313" key="2">
    <source>
        <dbReference type="Proteomes" id="UP000199040"/>
    </source>
</evidence>
<dbReference type="PANTHER" id="PTHR40053">
    <property type="entry name" value="SPORULATION-CONTROL PROTEIN SPO0M"/>
    <property type="match status" value="1"/>
</dbReference>
<sequence length="252" mass="27932">MLDKLMAAIGIGSAQVDTRLEADVVRAGETLRGQIHIKGGEVAQEIDGLTLDLVSEVTEEVDDKKVRVPHSWARLSLTERLSVQPGASQVHDFTLDIPLLSPLSIGRQQPRTWVATRADIAMAIDPRDQDALRIQPAPLHENVLDAMAALGFRLTEAPLNRSRMNPQTGFVQEFEFKPERGGRFSHLDEAELAFLPSREGVLDLLIQRDTKARGLGSMFAEMTGTDEQFHRLTLHGNETRQTLQDALARNLS</sequence>
<dbReference type="STRING" id="442341.SAMN04487959_10246"/>
<dbReference type="Pfam" id="PF07070">
    <property type="entry name" value="Spo0M"/>
    <property type="match status" value="1"/>
</dbReference>
<name>A0A1I2YNL8_9GAMM</name>
<protein>
    <submittedName>
        <fullName evidence="1">Sporulation-control protein</fullName>
    </submittedName>
</protein>
<gene>
    <name evidence="1" type="ORF">SAMN04487959_10246</name>
</gene>
<dbReference type="InterPro" id="IPR009776">
    <property type="entry name" value="Spore_0_M"/>
</dbReference>
<keyword evidence="2" id="KW-1185">Reference proteome</keyword>
<reference evidence="1 2" key="1">
    <citation type="submission" date="2016-10" db="EMBL/GenBank/DDBJ databases">
        <authorList>
            <person name="de Groot N.N."/>
        </authorList>
    </citation>
    <scope>NUCLEOTIDE SEQUENCE [LARGE SCALE GENOMIC DNA]</scope>
    <source>
        <strain evidence="1 2">CGMCC 1.6848</strain>
    </source>
</reference>